<accession>A0A811LMF1</accession>
<reference evidence="3" key="1">
    <citation type="submission" date="2020-09" db="EMBL/GenBank/DDBJ databases">
        <authorList>
            <person name="Kikuchi T."/>
        </authorList>
    </citation>
    <scope>NUCLEOTIDE SEQUENCE</scope>
    <source>
        <strain evidence="3">SH1</strain>
    </source>
</reference>
<dbReference type="Proteomes" id="UP000614601">
    <property type="component" value="Unassembled WGS sequence"/>
</dbReference>
<feature type="chain" id="PRO_5035595686" evidence="2">
    <location>
        <begin position="19"/>
        <end position="276"/>
    </location>
</feature>
<dbReference type="EMBL" id="CAJFCW020000006">
    <property type="protein sequence ID" value="CAG9124311.1"/>
    <property type="molecule type" value="Genomic_DNA"/>
</dbReference>
<dbReference type="OrthoDB" id="5812527at2759"/>
<dbReference type="Proteomes" id="UP000783686">
    <property type="component" value="Unassembled WGS sequence"/>
</dbReference>
<name>A0A811LMF1_9BILA</name>
<comment type="caution">
    <text evidence="3">The sequence shown here is derived from an EMBL/GenBank/DDBJ whole genome shotgun (WGS) entry which is preliminary data.</text>
</comment>
<feature type="signal peptide" evidence="2">
    <location>
        <begin position="1"/>
        <end position="18"/>
    </location>
</feature>
<dbReference type="EMBL" id="CAJFDH010000006">
    <property type="protein sequence ID" value="CAD5228284.1"/>
    <property type="molecule type" value="Genomic_DNA"/>
</dbReference>
<keyword evidence="1 2" id="KW-0732">Signal</keyword>
<evidence type="ECO:0000256" key="2">
    <source>
        <dbReference type="SAM" id="SignalP"/>
    </source>
</evidence>
<evidence type="ECO:0000313" key="3">
    <source>
        <dbReference type="EMBL" id="CAD5228284.1"/>
    </source>
</evidence>
<sequence>MAQFALILLPMLFILSGAIKIDEDLEMNLELIKHQPCSYKPEKAKWERKIEFQGGTDRSGPKLVPRPGTDNCYSIGGRVEVFSEFKGEFSIYLELRSSANKKQVPETCQKQRPDGCGGFGSCLYCNACETLAQAKGVQAQLLLDGKPITCQEGLKPGVYDNLELVFCLPEIDDILTSQGLSKETFKSLVQSEDGQNLRSMGIFATIYVFDTDVSKQMQTQAKVEAVYRKTKRSFFQNEPLPAEIYWSLPFNSMIKEQKVFVACHKIYGNIKISSTQ</sequence>
<evidence type="ECO:0000313" key="4">
    <source>
        <dbReference type="Proteomes" id="UP000614601"/>
    </source>
</evidence>
<dbReference type="AlphaFoldDB" id="A0A811LMF1"/>
<proteinExistence type="predicted"/>
<evidence type="ECO:0000256" key="1">
    <source>
        <dbReference type="ARBA" id="ARBA00022729"/>
    </source>
</evidence>
<organism evidence="3 4">
    <name type="scientific">Bursaphelenchus okinawaensis</name>
    <dbReference type="NCBI Taxonomy" id="465554"/>
    <lineage>
        <taxon>Eukaryota</taxon>
        <taxon>Metazoa</taxon>
        <taxon>Ecdysozoa</taxon>
        <taxon>Nematoda</taxon>
        <taxon>Chromadorea</taxon>
        <taxon>Rhabditida</taxon>
        <taxon>Tylenchina</taxon>
        <taxon>Tylenchomorpha</taxon>
        <taxon>Aphelenchoidea</taxon>
        <taxon>Aphelenchoididae</taxon>
        <taxon>Bursaphelenchus</taxon>
    </lineage>
</organism>
<dbReference type="InterPro" id="IPR036846">
    <property type="entry name" value="GM2-AP_sf"/>
</dbReference>
<dbReference type="SUPFAM" id="SSF63707">
    <property type="entry name" value="Ganglioside M2 (gm2) activator"/>
    <property type="match status" value="1"/>
</dbReference>
<keyword evidence="4" id="KW-1185">Reference proteome</keyword>
<dbReference type="PANTHER" id="PTHR37976">
    <property type="entry name" value="PROTEIN CBG16927"/>
    <property type="match status" value="1"/>
</dbReference>
<protein>
    <submittedName>
        <fullName evidence="3">Uncharacterized protein</fullName>
    </submittedName>
</protein>
<gene>
    <name evidence="3" type="ORF">BOKJ2_LOCUS12601</name>
</gene>
<dbReference type="PANTHER" id="PTHR37976:SF1">
    <property type="entry name" value="PROTEIN CBG16926"/>
    <property type="match status" value="1"/>
</dbReference>